<name>A0A383E432_9ZZZZ</name>
<accession>A0A383E432</accession>
<dbReference type="EMBL" id="UINC01222421">
    <property type="protein sequence ID" value="SVE51200.1"/>
    <property type="molecule type" value="Genomic_DNA"/>
</dbReference>
<organism evidence="1">
    <name type="scientific">marine metagenome</name>
    <dbReference type="NCBI Taxonomy" id="408172"/>
    <lineage>
        <taxon>unclassified sequences</taxon>
        <taxon>metagenomes</taxon>
        <taxon>ecological metagenomes</taxon>
    </lineage>
</organism>
<gene>
    <name evidence="1" type="ORF">METZ01_LOCUS504054</name>
</gene>
<evidence type="ECO:0000313" key="1">
    <source>
        <dbReference type="EMBL" id="SVE51200.1"/>
    </source>
</evidence>
<sequence>RIGVSVYNNDSDIDAFLNALD</sequence>
<feature type="non-terminal residue" evidence="1">
    <location>
        <position position="1"/>
    </location>
</feature>
<proteinExistence type="predicted"/>
<reference evidence="1" key="1">
    <citation type="submission" date="2018-05" db="EMBL/GenBank/DDBJ databases">
        <authorList>
            <person name="Lanie J.A."/>
            <person name="Ng W.-L."/>
            <person name="Kazmierczak K.M."/>
            <person name="Andrzejewski T.M."/>
            <person name="Davidsen T.M."/>
            <person name="Wayne K.J."/>
            <person name="Tettelin H."/>
            <person name="Glass J.I."/>
            <person name="Rusch D."/>
            <person name="Podicherti R."/>
            <person name="Tsui H.-C.T."/>
            <person name="Winkler M.E."/>
        </authorList>
    </citation>
    <scope>NUCLEOTIDE SEQUENCE</scope>
</reference>
<protein>
    <submittedName>
        <fullName evidence="1">Uncharacterized protein</fullName>
    </submittedName>
</protein>
<dbReference type="AlphaFoldDB" id="A0A383E432"/>